<dbReference type="AlphaFoldDB" id="A0A2P7TY59"/>
<gene>
    <name evidence="1" type="ORF">C7N83_10935</name>
</gene>
<dbReference type="EMBL" id="PXYY01000084">
    <property type="protein sequence ID" value="PSJ79658.1"/>
    <property type="molecule type" value="Genomic_DNA"/>
</dbReference>
<name>A0A2P7TY59_9NEIS</name>
<proteinExistence type="predicted"/>
<evidence type="ECO:0000313" key="1">
    <source>
        <dbReference type="EMBL" id="PSJ79658.1"/>
    </source>
</evidence>
<dbReference type="RefSeq" id="WP_106742662.1">
    <property type="nucleotide sequence ID" value="NZ_PXYY01000084.1"/>
</dbReference>
<organism evidence="1 2">
    <name type="scientific">Neisseria iguanae</name>
    <dbReference type="NCBI Taxonomy" id="90242"/>
    <lineage>
        <taxon>Bacteria</taxon>
        <taxon>Pseudomonadati</taxon>
        <taxon>Pseudomonadota</taxon>
        <taxon>Betaproteobacteria</taxon>
        <taxon>Neisseriales</taxon>
        <taxon>Neisseriaceae</taxon>
        <taxon>Neisseria</taxon>
    </lineage>
</organism>
<accession>A0A2P7TY59</accession>
<sequence>MAAADRQDSLGGGNGSYVEAQLFDGQPIKYLVGFDERRTVNVLSHRDLGLLVEEADYGKFR</sequence>
<dbReference type="Proteomes" id="UP000241868">
    <property type="component" value="Unassembled WGS sequence"/>
</dbReference>
<reference evidence="1 2" key="1">
    <citation type="submission" date="2018-03" db="EMBL/GenBank/DDBJ databases">
        <title>Neisseria weixii sp. nov., isolated from the intestinal contents of Tibetan Plateau pika (Ochotona curzoniae) in Yushu, Qinghai Province, China.</title>
        <authorList>
            <person name="Gui Z."/>
        </authorList>
    </citation>
    <scope>NUCLEOTIDE SEQUENCE [LARGE SCALE GENOMIC DNA]</scope>
    <source>
        <strain evidence="1 2">ATCC 51483</strain>
    </source>
</reference>
<protein>
    <submittedName>
        <fullName evidence="1">Uncharacterized protein</fullName>
    </submittedName>
</protein>
<keyword evidence="2" id="KW-1185">Reference proteome</keyword>
<evidence type="ECO:0000313" key="2">
    <source>
        <dbReference type="Proteomes" id="UP000241868"/>
    </source>
</evidence>
<comment type="caution">
    <text evidence="1">The sequence shown here is derived from an EMBL/GenBank/DDBJ whole genome shotgun (WGS) entry which is preliminary data.</text>
</comment>